<protein>
    <submittedName>
        <fullName evidence="1 2">Uncharacterized protein</fullName>
    </submittedName>
</protein>
<evidence type="ECO:0000313" key="1">
    <source>
        <dbReference type="EMBL" id="PNT61369.1"/>
    </source>
</evidence>
<dbReference type="Gramene" id="PNT61369">
    <property type="protein sequence ID" value="PNT61369"/>
    <property type="gene ID" value="BRADI_5g14396v3"/>
</dbReference>
<reference evidence="2" key="3">
    <citation type="submission" date="2018-08" db="UniProtKB">
        <authorList>
            <consortium name="EnsemblPlants"/>
        </authorList>
    </citation>
    <scope>IDENTIFICATION</scope>
    <source>
        <strain evidence="2">cv. Bd21</strain>
    </source>
</reference>
<dbReference type="ExpressionAtlas" id="A0A2K2CH70">
    <property type="expression patterns" value="baseline and differential"/>
</dbReference>
<keyword evidence="3" id="KW-1185">Reference proteome</keyword>
<name>A0A2K2CH70_BRADI</name>
<dbReference type="Proteomes" id="UP000008810">
    <property type="component" value="Chromosome 5"/>
</dbReference>
<dbReference type="InParanoid" id="A0A2K2CH70"/>
<dbReference type="AlphaFoldDB" id="A0A2K2CH70"/>
<sequence length="84" mass="9982">MDATLLFQNQEEQIRLWLVETIHENRLVYPPAVNDLTQWGPDFAWPKLTCCIQVWELSGTLQIVRWCRVKILCQTCTFARNPKY</sequence>
<dbReference type="EnsemblPlants" id="PNT61369">
    <property type="protein sequence ID" value="PNT61369"/>
    <property type="gene ID" value="BRADI_5g14396v3"/>
</dbReference>
<gene>
    <name evidence="1" type="ORF">BRADI_5g14396v3</name>
</gene>
<accession>A0A2K2CH70</accession>
<proteinExistence type="predicted"/>
<evidence type="ECO:0000313" key="3">
    <source>
        <dbReference type="Proteomes" id="UP000008810"/>
    </source>
</evidence>
<organism evidence="1">
    <name type="scientific">Brachypodium distachyon</name>
    <name type="common">Purple false brome</name>
    <name type="synonym">Trachynia distachya</name>
    <dbReference type="NCBI Taxonomy" id="15368"/>
    <lineage>
        <taxon>Eukaryota</taxon>
        <taxon>Viridiplantae</taxon>
        <taxon>Streptophyta</taxon>
        <taxon>Embryophyta</taxon>
        <taxon>Tracheophyta</taxon>
        <taxon>Spermatophyta</taxon>
        <taxon>Magnoliopsida</taxon>
        <taxon>Liliopsida</taxon>
        <taxon>Poales</taxon>
        <taxon>Poaceae</taxon>
        <taxon>BOP clade</taxon>
        <taxon>Pooideae</taxon>
        <taxon>Stipodae</taxon>
        <taxon>Brachypodieae</taxon>
        <taxon>Brachypodium</taxon>
    </lineage>
</organism>
<dbReference type="EMBL" id="CM000884">
    <property type="protein sequence ID" value="PNT61369.1"/>
    <property type="molecule type" value="Genomic_DNA"/>
</dbReference>
<reference evidence="1" key="2">
    <citation type="submission" date="2017-06" db="EMBL/GenBank/DDBJ databases">
        <title>WGS assembly of Brachypodium distachyon.</title>
        <authorList>
            <consortium name="The International Brachypodium Initiative"/>
            <person name="Lucas S."/>
            <person name="Harmon-Smith M."/>
            <person name="Lail K."/>
            <person name="Tice H."/>
            <person name="Grimwood J."/>
            <person name="Bruce D."/>
            <person name="Barry K."/>
            <person name="Shu S."/>
            <person name="Lindquist E."/>
            <person name="Wang M."/>
            <person name="Pitluck S."/>
            <person name="Vogel J.P."/>
            <person name="Garvin D.F."/>
            <person name="Mockler T.C."/>
            <person name="Schmutz J."/>
            <person name="Rokhsar D."/>
            <person name="Bevan M.W."/>
        </authorList>
    </citation>
    <scope>NUCLEOTIDE SEQUENCE</scope>
    <source>
        <strain evidence="1">Bd21</strain>
    </source>
</reference>
<evidence type="ECO:0000313" key="2">
    <source>
        <dbReference type="EnsemblPlants" id="PNT61369"/>
    </source>
</evidence>
<reference evidence="1 2" key="1">
    <citation type="journal article" date="2010" name="Nature">
        <title>Genome sequencing and analysis of the model grass Brachypodium distachyon.</title>
        <authorList>
            <consortium name="International Brachypodium Initiative"/>
        </authorList>
    </citation>
    <scope>NUCLEOTIDE SEQUENCE [LARGE SCALE GENOMIC DNA]</scope>
    <source>
        <strain evidence="1 2">Bd21</strain>
    </source>
</reference>